<gene>
    <name evidence="2" type="ORF">ATL17_0951</name>
</gene>
<dbReference type="EMBL" id="SNYR01000001">
    <property type="protein sequence ID" value="TDQ66945.1"/>
    <property type="molecule type" value="Genomic_DNA"/>
</dbReference>
<accession>A0A4R6W1W3</accession>
<dbReference type="AlphaFoldDB" id="A0A4R6W1W3"/>
<dbReference type="Proteomes" id="UP000295391">
    <property type="component" value="Unassembled WGS sequence"/>
</dbReference>
<reference evidence="2 3" key="1">
    <citation type="submission" date="2019-03" db="EMBL/GenBank/DDBJ databases">
        <title>Genomic Encyclopedia of Type Strains, Phase III (KMG-III): the genomes of soil and plant-associated and newly described type strains.</title>
        <authorList>
            <person name="Whitman W."/>
        </authorList>
    </citation>
    <scope>NUCLEOTIDE SEQUENCE [LARGE SCALE GENOMIC DNA]</scope>
    <source>
        <strain evidence="2 3">CGMCC 1.7002</strain>
    </source>
</reference>
<feature type="region of interest" description="Disordered" evidence="1">
    <location>
        <begin position="1"/>
        <end position="43"/>
    </location>
</feature>
<proteinExistence type="predicted"/>
<evidence type="ECO:0000313" key="3">
    <source>
        <dbReference type="Proteomes" id="UP000295391"/>
    </source>
</evidence>
<feature type="compositionally biased region" description="Polar residues" evidence="1">
    <location>
        <begin position="1"/>
        <end position="11"/>
    </location>
</feature>
<name>A0A4R6W1W3_9HYPH</name>
<evidence type="ECO:0000256" key="1">
    <source>
        <dbReference type="SAM" id="MobiDB-lite"/>
    </source>
</evidence>
<sequence length="43" mass="4981">MHYVSTQSLLDQPQKGRQAVADVYVPHQLNKNRNVNQRALPKH</sequence>
<protein>
    <submittedName>
        <fullName evidence="2">Uncharacterized protein</fullName>
    </submittedName>
</protein>
<comment type="caution">
    <text evidence="2">The sequence shown here is derived from an EMBL/GenBank/DDBJ whole genome shotgun (WGS) entry which is preliminary data.</text>
</comment>
<organism evidence="2 3">
    <name type="scientific">Maritalea mobilis</name>
    <dbReference type="NCBI Taxonomy" id="483324"/>
    <lineage>
        <taxon>Bacteria</taxon>
        <taxon>Pseudomonadati</taxon>
        <taxon>Pseudomonadota</taxon>
        <taxon>Alphaproteobacteria</taxon>
        <taxon>Hyphomicrobiales</taxon>
        <taxon>Devosiaceae</taxon>
        <taxon>Maritalea</taxon>
    </lineage>
</organism>
<keyword evidence="3" id="KW-1185">Reference proteome</keyword>
<evidence type="ECO:0000313" key="2">
    <source>
        <dbReference type="EMBL" id="TDQ66945.1"/>
    </source>
</evidence>